<dbReference type="InterPro" id="IPR050642">
    <property type="entry name" value="PDH_E1_Alpha_Subunit"/>
</dbReference>
<keyword evidence="3" id="KW-0786">Thiamine pyrophosphate</keyword>
<proteinExistence type="predicted"/>
<dbReference type="AlphaFoldDB" id="A0A6J7LEW2"/>
<organism evidence="5">
    <name type="scientific">freshwater metagenome</name>
    <dbReference type="NCBI Taxonomy" id="449393"/>
    <lineage>
        <taxon>unclassified sequences</taxon>
        <taxon>metagenomes</taxon>
        <taxon>ecological metagenomes</taxon>
    </lineage>
</organism>
<protein>
    <submittedName>
        <fullName evidence="5">Unannotated protein</fullName>
    </submittedName>
</protein>
<name>A0A6J7LEW2_9ZZZZ</name>
<dbReference type="GO" id="GO:0004739">
    <property type="term" value="F:pyruvate dehydrogenase (acetyl-transferring) activity"/>
    <property type="evidence" value="ECO:0007669"/>
    <property type="project" value="TreeGrafter"/>
</dbReference>
<evidence type="ECO:0000256" key="3">
    <source>
        <dbReference type="ARBA" id="ARBA00023052"/>
    </source>
</evidence>
<feature type="domain" description="Dehydrogenase E1 component" evidence="4">
    <location>
        <begin position="31"/>
        <end position="330"/>
    </location>
</feature>
<dbReference type="InterPro" id="IPR001017">
    <property type="entry name" value="DH_E1"/>
</dbReference>
<dbReference type="PANTHER" id="PTHR11516:SF60">
    <property type="entry name" value="PYRUVATE DEHYDROGENASE E1 COMPONENT SUBUNIT ALPHA"/>
    <property type="match status" value="1"/>
</dbReference>
<evidence type="ECO:0000313" key="5">
    <source>
        <dbReference type="EMBL" id="CAB4964549.1"/>
    </source>
</evidence>
<reference evidence="5" key="1">
    <citation type="submission" date="2020-05" db="EMBL/GenBank/DDBJ databases">
        <authorList>
            <person name="Chiriac C."/>
            <person name="Salcher M."/>
            <person name="Ghai R."/>
            <person name="Kavagutti S V."/>
        </authorList>
    </citation>
    <scope>NUCLEOTIDE SEQUENCE</scope>
</reference>
<sequence length="340" mass="36386">MTETPAPSVTYGPPEGYAAGATRDLVVDLHRRMVRIRMFEESAGKLVESGDMPGFLHLYVGQEAVAAGVMSVLDDVDQITSTHRGHGHAIAKGAEFRPMFAELYGKTTGYCKGRGGSMHIVDMSRGMLGANAIVGGGIPIAIGAAFAAQYRGDGSVAASFFGDGATNIGAFHESVNMAAVWDLPVLFVCENNGYAEFTAQGNHMRLDDIAERANSYGIPGVVVDGMDALAVRAVAKIAVDRAKRGEGPTLIEAKTYRYFDHQGIKGMRIPYRDPAEVEAWKARDAIRLLEVIGVERGLATPEDFAATWAQTEAEIADAIEFARSSPDPDPADILDDVYTV</sequence>
<dbReference type="InterPro" id="IPR029061">
    <property type="entry name" value="THDP-binding"/>
</dbReference>
<dbReference type="CDD" id="cd02000">
    <property type="entry name" value="TPP_E1_PDC_ADC_BCADC"/>
    <property type="match status" value="1"/>
</dbReference>
<dbReference type="GO" id="GO:0006086">
    <property type="term" value="P:pyruvate decarboxylation to acetyl-CoA"/>
    <property type="evidence" value="ECO:0007669"/>
    <property type="project" value="TreeGrafter"/>
</dbReference>
<gene>
    <name evidence="5" type="ORF">UFOPK3772_02524</name>
</gene>
<evidence type="ECO:0000259" key="4">
    <source>
        <dbReference type="Pfam" id="PF00676"/>
    </source>
</evidence>
<dbReference type="Pfam" id="PF00676">
    <property type="entry name" value="E1_dh"/>
    <property type="match status" value="1"/>
</dbReference>
<dbReference type="PANTHER" id="PTHR11516">
    <property type="entry name" value="PYRUVATE DEHYDROGENASE E1 COMPONENT, ALPHA SUBUNIT BACTERIAL AND ORGANELLAR"/>
    <property type="match status" value="1"/>
</dbReference>
<dbReference type="Gene3D" id="3.40.50.970">
    <property type="match status" value="1"/>
</dbReference>
<comment type="cofactor">
    <cofactor evidence="1">
        <name>thiamine diphosphate</name>
        <dbReference type="ChEBI" id="CHEBI:58937"/>
    </cofactor>
</comment>
<evidence type="ECO:0000256" key="1">
    <source>
        <dbReference type="ARBA" id="ARBA00001964"/>
    </source>
</evidence>
<accession>A0A6J7LEW2</accession>
<dbReference type="EMBL" id="CAFBNE010000100">
    <property type="protein sequence ID" value="CAB4964549.1"/>
    <property type="molecule type" value="Genomic_DNA"/>
</dbReference>
<evidence type="ECO:0000256" key="2">
    <source>
        <dbReference type="ARBA" id="ARBA00023002"/>
    </source>
</evidence>
<keyword evidence="2" id="KW-0560">Oxidoreductase</keyword>
<dbReference type="SUPFAM" id="SSF52518">
    <property type="entry name" value="Thiamin diphosphate-binding fold (THDP-binding)"/>
    <property type="match status" value="1"/>
</dbReference>